<dbReference type="Pfam" id="PF20684">
    <property type="entry name" value="Fung_rhodopsin"/>
    <property type="match status" value="1"/>
</dbReference>
<dbReference type="PANTHER" id="PTHR33048">
    <property type="entry name" value="PTH11-LIKE INTEGRAL MEMBRANE PROTEIN (AFU_ORTHOLOGUE AFUA_5G11245)"/>
    <property type="match status" value="1"/>
</dbReference>
<feature type="transmembrane region" description="Helical" evidence="6">
    <location>
        <begin position="234"/>
        <end position="256"/>
    </location>
</feature>
<gene>
    <name evidence="8" type="ORF">EJ04DRAFT_480099</name>
</gene>
<keyword evidence="9" id="KW-1185">Reference proteome</keyword>
<feature type="transmembrane region" description="Helical" evidence="6">
    <location>
        <begin position="276"/>
        <end position="297"/>
    </location>
</feature>
<reference evidence="8" key="1">
    <citation type="journal article" date="2020" name="Stud. Mycol.">
        <title>101 Dothideomycetes genomes: a test case for predicting lifestyles and emergence of pathogens.</title>
        <authorList>
            <person name="Haridas S."/>
            <person name="Albert R."/>
            <person name="Binder M."/>
            <person name="Bloem J."/>
            <person name="Labutti K."/>
            <person name="Salamov A."/>
            <person name="Andreopoulos B."/>
            <person name="Baker S."/>
            <person name="Barry K."/>
            <person name="Bills G."/>
            <person name="Bluhm B."/>
            <person name="Cannon C."/>
            <person name="Castanera R."/>
            <person name="Culley D."/>
            <person name="Daum C."/>
            <person name="Ezra D."/>
            <person name="Gonzalez J."/>
            <person name="Henrissat B."/>
            <person name="Kuo A."/>
            <person name="Liang C."/>
            <person name="Lipzen A."/>
            <person name="Lutzoni F."/>
            <person name="Magnuson J."/>
            <person name="Mondo S."/>
            <person name="Nolan M."/>
            <person name="Ohm R."/>
            <person name="Pangilinan J."/>
            <person name="Park H.-J."/>
            <person name="Ramirez L."/>
            <person name="Alfaro M."/>
            <person name="Sun H."/>
            <person name="Tritt A."/>
            <person name="Yoshinaga Y."/>
            <person name="Zwiers L.-H."/>
            <person name="Turgeon B."/>
            <person name="Goodwin S."/>
            <person name="Spatafora J."/>
            <person name="Crous P."/>
            <person name="Grigoriev I."/>
        </authorList>
    </citation>
    <scope>NUCLEOTIDE SEQUENCE</scope>
    <source>
        <strain evidence="8">CBS 125425</strain>
    </source>
</reference>
<name>A0A9P4UVD7_9PLEO</name>
<dbReference type="InterPro" id="IPR052337">
    <property type="entry name" value="SAT4-like"/>
</dbReference>
<feature type="domain" description="Rhodopsin" evidence="7">
    <location>
        <begin position="56"/>
        <end position="298"/>
    </location>
</feature>
<comment type="subcellular location">
    <subcellularLocation>
        <location evidence="1">Membrane</location>
        <topology evidence="1">Multi-pass membrane protein</topology>
    </subcellularLocation>
</comment>
<evidence type="ECO:0000313" key="8">
    <source>
        <dbReference type="EMBL" id="KAF2726751.1"/>
    </source>
</evidence>
<feature type="transmembrane region" description="Helical" evidence="6">
    <location>
        <begin position="196"/>
        <end position="222"/>
    </location>
</feature>
<protein>
    <recommendedName>
        <fullName evidence="7">Rhodopsin domain-containing protein</fullName>
    </recommendedName>
</protein>
<sequence length="394" mass="43378">MAMDLSKLPPDMLAHIPAGIPPNGTTSNLINPPSRENQTKTVMYASLVIMVIPLILRLYTRARIQRSFGADDYLVIVSAICVGGYCGVLHYMLDGPLGEHVWDVSLASIGAPFQKSNLASQALICLAALFTKTTLLVLYLRIFRPSYHATIMIWAGIAVIVVAYIAFAVAAIAVYVPAPGHEEQWGMTKDSSKTTALMNITSVSGVFGIVSDFYILFIPMHLVVGLHLPFGKKVGVCGIFLTGFLACICSIVGTVFRFQARPSLDPLWSTVTAYSLGVIEVCVGIICSCLPVIFVFIKRVAATNSYNSLLRYFWTFRSKNDDKEQHEGSEGTKTSYKLKMKIPKPTITGLRSFIWRGSKTQGSRTEELQSYDELDSKNDDYHAHLKTVKSVQSE</sequence>
<feature type="transmembrane region" description="Helical" evidence="6">
    <location>
        <begin position="72"/>
        <end position="93"/>
    </location>
</feature>
<comment type="caution">
    <text evidence="8">The sequence shown here is derived from an EMBL/GenBank/DDBJ whole genome shotgun (WGS) entry which is preliminary data.</text>
</comment>
<dbReference type="Proteomes" id="UP000799444">
    <property type="component" value="Unassembled WGS sequence"/>
</dbReference>
<keyword evidence="3 6" id="KW-1133">Transmembrane helix</keyword>
<dbReference type="OrthoDB" id="444631at2759"/>
<comment type="similarity">
    <text evidence="5">Belongs to the SAT4 family.</text>
</comment>
<feature type="transmembrane region" description="Helical" evidence="6">
    <location>
        <begin position="152"/>
        <end position="176"/>
    </location>
</feature>
<evidence type="ECO:0000256" key="6">
    <source>
        <dbReference type="SAM" id="Phobius"/>
    </source>
</evidence>
<accession>A0A9P4UVD7</accession>
<evidence type="ECO:0000313" key="9">
    <source>
        <dbReference type="Proteomes" id="UP000799444"/>
    </source>
</evidence>
<evidence type="ECO:0000256" key="1">
    <source>
        <dbReference type="ARBA" id="ARBA00004141"/>
    </source>
</evidence>
<evidence type="ECO:0000256" key="3">
    <source>
        <dbReference type="ARBA" id="ARBA00022989"/>
    </source>
</evidence>
<evidence type="ECO:0000256" key="5">
    <source>
        <dbReference type="ARBA" id="ARBA00038359"/>
    </source>
</evidence>
<evidence type="ECO:0000256" key="4">
    <source>
        <dbReference type="ARBA" id="ARBA00023136"/>
    </source>
</evidence>
<proteinExistence type="inferred from homology"/>
<feature type="transmembrane region" description="Helical" evidence="6">
    <location>
        <begin position="42"/>
        <end position="60"/>
    </location>
</feature>
<evidence type="ECO:0000259" key="7">
    <source>
        <dbReference type="Pfam" id="PF20684"/>
    </source>
</evidence>
<organism evidence="8 9">
    <name type="scientific">Polyplosphaeria fusca</name>
    <dbReference type="NCBI Taxonomy" id="682080"/>
    <lineage>
        <taxon>Eukaryota</taxon>
        <taxon>Fungi</taxon>
        <taxon>Dikarya</taxon>
        <taxon>Ascomycota</taxon>
        <taxon>Pezizomycotina</taxon>
        <taxon>Dothideomycetes</taxon>
        <taxon>Pleosporomycetidae</taxon>
        <taxon>Pleosporales</taxon>
        <taxon>Tetraplosphaeriaceae</taxon>
        <taxon>Polyplosphaeria</taxon>
    </lineage>
</organism>
<dbReference type="AlphaFoldDB" id="A0A9P4UVD7"/>
<dbReference type="GO" id="GO:0016020">
    <property type="term" value="C:membrane"/>
    <property type="evidence" value="ECO:0007669"/>
    <property type="project" value="UniProtKB-SubCell"/>
</dbReference>
<keyword evidence="2 6" id="KW-0812">Transmembrane</keyword>
<dbReference type="InterPro" id="IPR049326">
    <property type="entry name" value="Rhodopsin_dom_fungi"/>
</dbReference>
<keyword evidence="4 6" id="KW-0472">Membrane</keyword>
<feature type="transmembrane region" description="Helical" evidence="6">
    <location>
        <begin position="118"/>
        <end position="140"/>
    </location>
</feature>
<dbReference type="EMBL" id="ML996396">
    <property type="protein sequence ID" value="KAF2726751.1"/>
    <property type="molecule type" value="Genomic_DNA"/>
</dbReference>
<dbReference type="PANTHER" id="PTHR33048:SF158">
    <property type="entry name" value="MEMBRANE PROTEIN PTH11-LIKE, PUTATIVE-RELATED"/>
    <property type="match status" value="1"/>
</dbReference>
<evidence type="ECO:0000256" key="2">
    <source>
        <dbReference type="ARBA" id="ARBA00022692"/>
    </source>
</evidence>